<feature type="active site" evidence="4">
    <location>
        <position position="43"/>
    </location>
</feature>
<dbReference type="GO" id="GO:0006979">
    <property type="term" value="P:response to oxidative stress"/>
    <property type="evidence" value="ECO:0007669"/>
    <property type="project" value="InterPro"/>
</dbReference>
<evidence type="ECO:0000256" key="5">
    <source>
        <dbReference type="RuleBase" id="RU000499"/>
    </source>
</evidence>
<sequence length="168" mass="19522">MADNINIASIFDVRAIDIDGNECQLSKFKGKKAYLIVNVASKCGFTSTNYKQLYEIYKNYSDKGLEILAFPSNQFFNQEPFDEPAIKEFVKKEYNVDFPMFKKIYVNGEKRHDLYKYLANNTPGFQGYIQWNFAKFLVNAEGKPVQYYEHKQNPVDIVPDILKLLNGE</sequence>
<dbReference type="PROSITE" id="PS51355">
    <property type="entry name" value="GLUTATHIONE_PEROXID_3"/>
    <property type="match status" value="1"/>
</dbReference>
<evidence type="ECO:0000313" key="6">
    <source>
        <dbReference type="EMBL" id="EAR82654.2"/>
    </source>
</evidence>
<dbReference type="Proteomes" id="UP000009168">
    <property type="component" value="Unassembled WGS sequence"/>
</dbReference>
<dbReference type="InterPro" id="IPR036249">
    <property type="entry name" value="Thioredoxin-like_sf"/>
</dbReference>
<dbReference type="FunFam" id="3.40.30.10:FF:000010">
    <property type="entry name" value="Glutathione peroxidase"/>
    <property type="match status" value="1"/>
</dbReference>
<dbReference type="PANTHER" id="PTHR11592">
    <property type="entry name" value="GLUTATHIONE PEROXIDASE"/>
    <property type="match status" value="1"/>
</dbReference>
<dbReference type="RefSeq" id="XP_001030317.2">
    <property type="nucleotide sequence ID" value="XM_001030317.2"/>
</dbReference>
<dbReference type="PROSITE" id="PS00763">
    <property type="entry name" value="GLUTATHIONE_PEROXID_2"/>
    <property type="match status" value="1"/>
</dbReference>
<evidence type="ECO:0000256" key="1">
    <source>
        <dbReference type="ARBA" id="ARBA00006926"/>
    </source>
</evidence>
<evidence type="ECO:0000313" key="7">
    <source>
        <dbReference type="Proteomes" id="UP000009168"/>
    </source>
</evidence>
<dbReference type="STRING" id="312017.Q22BL2"/>
<dbReference type="OMA" id="HRYDISW"/>
<dbReference type="InterPro" id="IPR000889">
    <property type="entry name" value="Glutathione_peroxidase"/>
</dbReference>
<dbReference type="eggNOG" id="KOG1651">
    <property type="taxonomic scope" value="Eukaryota"/>
</dbReference>
<comment type="similarity">
    <text evidence="1 5">Belongs to the glutathione peroxidase family.</text>
</comment>
<dbReference type="PRINTS" id="PR01011">
    <property type="entry name" value="GLUTPROXDASE"/>
</dbReference>
<dbReference type="Pfam" id="PF00255">
    <property type="entry name" value="GSHPx"/>
    <property type="match status" value="1"/>
</dbReference>
<keyword evidence="7" id="KW-1185">Reference proteome</keyword>
<dbReference type="PANTHER" id="PTHR11592:SF132">
    <property type="entry name" value="GLUTATHIONE PEROXIDASE 7, CHLOROPLASTIC-RELATED"/>
    <property type="match status" value="1"/>
</dbReference>
<dbReference type="GO" id="GO:0004601">
    <property type="term" value="F:peroxidase activity"/>
    <property type="evidence" value="ECO:0007669"/>
    <property type="project" value="UniProtKB-KW"/>
</dbReference>
<name>Q22BL2_TETTS</name>
<evidence type="ECO:0000256" key="4">
    <source>
        <dbReference type="PIRSR" id="PIRSR000303-1"/>
    </source>
</evidence>
<reference evidence="7" key="1">
    <citation type="journal article" date="2006" name="PLoS Biol.">
        <title>Macronuclear genome sequence of the ciliate Tetrahymena thermophila, a model eukaryote.</title>
        <authorList>
            <person name="Eisen J.A."/>
            <person name="Coyne R.S."/>
            <person name="Wu M."/>
            <person name="Wu D."/>
            <person name="Thiagarajan M."/>
            <person name="Wortman J.R."/>
            <person name="Badger J.H."/>
            <person name="Ren Q."/>
            <person name="Amedeo P."/>
            <person name="Jones K.M."/>
            <person name="Tallon L.J."/>
            <person name="Delcher A.L."/>
            <person name="Salzberg S.L."/>
            <person name="Silva J.C."/>
            <person name="Haas B.J."/>
            <person name="Majoros W.H."/>
            <person name="Farzad M."/>
            <person name="Carlton J.M."/>
            <person name="Smith R.K. Jr."/>
            <person name="Garg J."/>
            <person name="Pearlman R.E."/>
            <person name="Karrer K.M."/>
            <person name="Sun L."/>
            <person name="Manning G."/>
            <person name="Elde N.C."/>
            <person name="Turkewitz A.P."/>
            <person name="Asai D.J."/>
            <person name="Wilkes D.E."/>
            <person name="Wang Y."/>
            <person name="Cai H."/>
            <person name="Collins K."/>
            <person name="Stewart B.A."/>
            <person name="Lee S.R."/>
            <person name="Wilamowska K."/>
            <person name="Weinberg Z."/>
            <person name="Ruzzo W.L."/>
            <person name="Wloga D."/>
            <person name="Gaertig J."/>
            <person name="Frankel J."/>
            <person name="Tsao C.-C."/>
            <person name="Gorovsky M.A."/>
            <person name="Keeling P.J."/>
            <person name="Waller R.F."/>
            <person name="Patron N.J."/>
            <person name="Cherry J.M."/>
            <person name="Stover N.A."/>
            <person name="Krieger C.J."/>
            <person name="del Toro C."/>
            <person name="Ryder H.F."/>
            <person name="Williamson S.C."/>
            <person name="Barbeau R.A."/>
            <person name="Hamilton E.P."/>
            <person name="Orias E."/>
        </authorList>
    </citation>
    <scope>NUCLEOTIDE SEQUENCE [LARGE SCALE GENOMIC DNA]</scope>
    <source>
        <strain evidence="7">SB210</strain>
    </source>
</reference>
<dbReference type="SUPFAM" id="SSF52833">
    <property type="entry name" value="Thioredoxin-like"/>
    <property type="match status" value="1"/>
</dbReference>
<gene>
    <name evidence="6" type="ORF">TTHERM_01099010</name>
</gene>
<keyword evidence="3 5" id="KW-0560">Oxidoreductase</keyword>
<accession>Q22BL2</accession>
<dbReference type="FunCoup" id="Q22BL2">
    <property type="interactions" value="197"/>
</dbReference>
<dbReference type="GeneID" id="7846199"/>
<dbReference type="AlphaFoldDB" id="Q22BL2"/>
<dbReference type="InParanoid" id="Q22BL2"/>
<organism evidence="6 7">
    <name type="scientific">Tetrahymena thermophila (strain SB210)</name>
    <dbReference type="NCBI Taxonomy" id="312017"/>
    <lineage>
        <taxon>Eukaryota</taxon>
        <taxon>Sar</taxon>
        <taxon>Alveolata</taxon>
        <taxon>Ciliophora</taxon>
        <taxon>Intramacronucleata</taxon>
        <taxon>Oligohymenophorea</taxon>
        <taxon>Hymenostomatida</taxon>
        <taxon>Tetrahymenina</taxon>
        <taxon>Tetrahymenidae</taxon>
        <taxon>Tetrahymena</taxon>
    </lineage>
</organism>
<keyword evidence="2 5" id="KW-0575">Peroxidase</keyword>
<dbReference type="PIRSF" id="PIRSF000303">
    <property type="entry name" value="Glutathion_perox"/>
    <property type="match status" value="1"/>
</dbReference>
<proteinExistence type="inferred from homology"/>
<evidence type="ECO:0000256" key="2">
    <source>
        <dbReference type="ARBA" id="ARBA00022559"/>
    </source>
</evidence>
<dbReference type="InterPro" id="IPR029760">
    <property type="entry name" value="GPX_CS"/>
</dbReference>
<evidence type="ECO:0000256" key="3">
    <source>
        <dbReference type="ARBA" id="ARBA00023002"/>
    </source>
</evidence>
<dbReference type="EMBL" id="GG662602">
    <property type="protein sequence ID" value="EAR82654.2"/>
    <property type="molecule type" value="Genomic_DNA"/>
</dbReference>
<dbReference type="HOGENOM" id="CLU_029507_0_1_1"/>
<dbReference type="CDD" id="cd00340">
    <property type="entry name" value="GSH_Peroxidase"/>
    <property type="match status" value="1"/>
</dbReference>
<dbReference type="KEGG" id="tet:TTHERM_01099010"/>
<dbReference type="OrthoDB" id="446890at2759"/>
<protein>
    <recommendedName>
        <fullName evidence="5">Glutathione peroxidase</fullName>
    </recommendedName>
</protein>
<dbReference type="Gene3D" id="3.40.30.10">
    <property type="entry name" value="Glutaredoxin"/>
    <property type="match status" value="1"/>
</dbReference>